<dbReference type="EMBL" id="LAZR01006192">
    <property type="protein sequence ID" value="KKM94021.1"/>
    <property type="molecule type" value="Genomic_DNA"/>
</dbReference>
<dbReference type="InterPro" id="IPR013783">
    <property type="entry name" value="Ig-like_fold"/>
</dbReference>
<dbReference type="Pfam" id="PF13750">
    <property type="entry name" value="Big_3_3"/>
    <property type="match status" value="1"/>
</dbReference>
<evidence type="ECO:0000313" key="2">
    <source>
        <dbReference type="EMBL" id="KKM94021.1"/>
    </source>
</evidence>
<dbReference type="Gene3D" id="2.60.40.10">
    <property type="entry name" value="Immunoglobulins"/>
    <property type="match status" value="1"/>
</dbReference>
<feature type="non-terminal residue" evidence="2">
    <location>
        <position position="1888"/>
    </location>
</feature>
<accession>A0A0F9M3R8</accession>
<dbReference type="Pfam" id="PF13385">
    <property type="entry name" value="Laminin_G_3"/>
    <property type="match status" value="1"/>
</dbReference>
<dbReference type="SUPFAM" id="SSF49899">
    <property type="entry name" value="Concanavalin A-like lectins/glucanases"/>
    <property type="match status" value="1"/>
</dbReference>
<dbReference type="InterPro" id="IPR022038">
    <property type="entry name" value="Ig-like_bact"/>
</dbReference>
<proteinExistence type="predicted"/>
<reference evidence="2" key="1">
    <citation type="journal article" date="2015" name="Nature">
        <title>Complex archaea that bridge the gap between prokaryotes and eukaryotes.</title>
        <authorList>
            <person name="Spang A."/>
            <person name="Saw J.H."/>
            <person name="Jorgensen S.L."/>
            <person name="Zaremba-Niedzwiedzka K."/>
            <person name="Martijn J."/>
            <person name="Lind A.E."/>
            <person name="van Eijk R."/>
            <person name="Schleper C."/>
            <person name="Guy L."/>
            <person name="Ettema T.J."/>
        </authorList>
    </citation>
    <scope>NUCLEOTIDE SEQUENCE</scope>
</reference>
<feature type="non-terminal residue" evidence="2">
    <location>
        <position position="1"/>
    </location>
</feature>
<gene>
    <name evidence="2" type="ORF">LCGC14_1202500</name>
</gene>
<evidence type="ECO:0000259" key="1">
    <source>
        <dbReference type="Pfam" id="PF13750"/>
    </source>
</evidence>
<dbReference type="InterPro" id="IPR013320">
    <property type="entry name" value="ConA-like_dom_sf"/>
</dbReference>
<comment type="caution">
    <text evidence="2">The sequence shown here is derived from an EMBL/GenBank/DDBJ whole genome shotgun (WGS) entry which is preliminary data.</text>
</comment>
<protein>
    <recommendedName>
        <fullName evidence="1">Ig-like domain-containing protein</fullName>
    </recommendedName>
</protein>
<dbReference type="Gene3D" id="2.60.120.200">
    <property type="match status" value="1"/>
</dbReference>
<sequence length="1888" mass="214552">TVGQQIDYEAYDFVQYGDIMDDNLGVNTEFVVTAWIYPTYFSSTQNPNGIKNLFFSKAGNFELGINESGFLQVYMNTFYNETTVTYGVLGAIELFKWTYIAVRYNNSNVDVLIGTSWYYNATGPDIEPWNGGGNLASGGKFSIGGAEDIDSCFTGAIDEVSVFNKSITDFEIEVHHGLISIEIAATKENGAEGWTPIITPSEIIDGYINFQANITNGIIDLVEFYVVNYAPSSFSDPVPSNWSLLGSITDIKSYNSLVIDSHSLPDENEYYFIIRAVDSYLRSTFKIYTIPFAIKHFNDTIEFYYDDTSGRINQNSHIGVVPLDGFESYINTTNIYINYSNSWDLLNQVPINYSDISSNYDLIDLDSLTNWIQSKGLAPDNYIVSFNISLNLDYGPEFNSYNYTYTLNNTILDIKGPDISLTSGTPYSLVLGSTYSDESNNIITAALDFTDSDFESVRIDYNYTIGGDWISYGTFSNTSNTQANVSMNILNFKDDVINFRFVAVDDLGNAKTLTDPSYWLVKDFDNHKDFTIEYLNNTFIYSLNQFDEIDIIVKAIPFDNDITNVKVTAGNLVTLENFTLTNKFVENDNIYFSDELFEDIRLNSTFYNIIPGEFTLVPINILLYQSDKLVTSKQISIIVTDTVFSETVNISNIEIDPNTLPQTNNVWMSFTTGAQTYKNIHEVPFVINSNFPEIQIFNWRGELVDTIFLKANSDGFDFQDYFNIEINNSLFTVPLPTLLPGQEISHIDQIIINSISYPFAYFIDSQDAFIKITNGTTFSLPQDLSLYYNFTDTVQANQQFIGTYDFQSLPQGNYTLVGEFYDISGTTVALNLDTPFLVDFEGPSIFNQFSDGVSVDPTSGNISFAIKDPSNLIDYQFNTTLIGNWVISGDTYTFIFNDNAVLEGLNYYKLTCEDSLSYFSNTDFIVNFDKSMPTFSNIISDSNPWNGIFLIQTDIDDISPYTVSLKTINTISGVEYTSIDVSLNSTVVSSTITTWQILFDSNQLPDGRYDIYVTVVDEAGNIAEISFLDFYFDNTSPELTLVEKEVSVEGTLVYSIEPEEALYLSDQENVYISTSDKLFDGFSWAGTSYPYLEQQLGIETVTTYYTKPLAYHDITLSPSLNYGSLLYEIIDFDSGDTNIGRIKNIQKIKIGSIEIDRFSIYNISDSLYIEFNEEDRSILNPTLFDQVQALFYELEPQGISLNFNSTTIRWDLKSLGYSYFKLSYHLPSIAQGDEILFWFVVEDGLKNVVGSEGNQFISRKYKGIYDSIISGTPDFNWNLGETSSSEGILIFGSENYGDSTIDVDISSILLDENFEVDVQRVMIYESSDGISYNILGRAYFSDDNIWSYYWDIELGVEVPVDRYIKAIIFDKAGNYLSIINDTKLYDYYAVQLLTDLVFGDIIEYDDSLSINEFDFTGSFYLQNTQLNLWDVIAKYYNPIVSNWVPLYTDPAVIQSAGPDGTYTITWDINQDKDFMDSMYNFTYEFLPLRVTPTTDNDIWGSWGIFNSTGKWRPIILLDTASQLDIVIYDFDSINGWVINTTLSTQVPINIINNQTFKLFDINGDGIHEIMRVSPSQVDVIYQDQNSNWIIKQDIINDPELQYSVFDLTYNEAINETVLILFQLNTTSGSTALSKYYFDTQYNLIASQDPVAFDNALIPTSINIVEDLLSTTSVLVSGNIIGSSFSKLIYYDFNLENEEILDEYILGNVTSIEAENIDGIETIVLGISRSFIGQMDSIVCLKFNVELDTWVEFEINDFDETRLKIYDMIFIRDNYLKKLIISTDSGLFQSTIKHIEEEIIITDPIKFTSVDYTYNELLSYKLSGVPRFIITDVYDTPIYQINKLYYKIGATWFELIDSLYYITYSRFTFDLTLDSSIWSVLDDLRIAYS</sequence>
<organism evidence="2">
    <name type="scientific">marine sediment metagenome</name>
    <dbReference type="NCBI Taxonomy" id="412755"/>
    <lineage>
        <taxon>unclassified sequences</taxon>
        <taxon>metagenomes</taxon>
        <taxon>ecological metagenomes</taxon>
    </lineage>
</organism>
<feature type="domain" description="Ig-like" evidence="1">
    <location>
        <begin position="994"/>
        <end position="1057"/>
    </location>
</feature>
<name>A0A0F9M3R8_9ZZZZ</name>